<keyword evidence="4" id="KW-1185">Reference proteome</keyword>
<dbReference type="PANTHER" id="PTHR43459:SF1">
    <property type="entry name" value="EG:BACN32G11.4 PROTEIN"/>
    <property type="match status" value="1"/>
</dbReference>
<organism evidence="3 4">
    <name type="scientific">Actinomadura parmotrematis</name>
    <dbReference type="NCBI Taxonomy" id="2864039"/>
    <lineage>
        <taxon>Bacteria</taxon>
        <taxon>Bacillati</taxon>
        <taxon>Actinomycetota</taxon>
        <taxon>Actinomycetes</taxon>
        <taxon>Streptosporangiales</taxon>
        <taxon>Thermomonosporaceae</taxon>
        <taxon>Actinomadura</taxon>
    </lineage>
</organism>
<comment type="caution">
    <text evidence="3">The sequence shown here is derived from an EMBL/GenBank/DDBJ whole genome shotgun (WGS) entry which is preliminary data.</text>
</comment>
<dbReference type="EMBL" id="JAIBOA010000002">
    <property type="protein sequence ID" value="MBW8481365.1"/>
    <property type="molecule type" value="Genomic_DNA"/>
</dbReference>
<dbReference type="SUPFAM" id="SSF52096">
    <property type="entry name" value="ClpP/crotonase"/>
    <property type="match status" value="1"/>
</dbReference>
<dbReference type="PROSITE" id="PS00166">
    <property type="entry name" value="ENOYL_COA_HYDRATASE"/>
    <property type="match status" value="1"/>
</dbReference>
<evidence type="ECO:0000313" key="4">
    <source>
        <dbReference type="Proteomes" id="UP000774570"/>
    </source>
</evidence>
<dbReference type="Proteomes" id="UP000774570">
    <property type="component" value="Unassembled WGS sequence"/>
</dbReference>
<dbReference type="InterPro" id="IPR029045">
    <property type="entry name" value="ClpP/crotonase-like_dom_sf"/>
</dbReference>
<sequence length="261" mass="26471">MAETVQYALDRGVAIITLDRPAAMNALDDPTKDALRAAVERAAADPAARAVLITGAGRAFCAGQDLQGHAGHLRDGRGLNGTVREHYNPVVLGIAAMRKPVVAAVNGVAAGAGMGLALACDLVVAADGASFVPAFGGVGLAPDSGVSWTLQRLVGRARATEILLLGERITAPRALEIGMIARVVPAGELAGTALELAARLAAGPTAAYGLTKDALAFAAGSDLAAALEREAELQEDAAATADHRGAVEAFLAKERPAFQGR</sequence>
<protein>
    <submittedName>
        <fullName evidence="3">Enoyl-CoA hydratase/isomerase family protein</fullName>
    </submittedName>
</protein>
<dbReference type="RefSeq" id="WP_220163071.1">
    <property type="nucleotide sequence ID" value="NZ_JAIBOA010000002.1"/>
</dbReference>
<dbReference type="Gene3D" id="3.90.226.10">
    <property type="entry name" value="2-enoyl-CoA Hydratase, Chain A, domain 1"/>
    <property type="match status" value="1"/>
</dbReference>
<dbReference type="InterPro" id="IPR014748">
    <property type="entry name" value="Enoyl-CoA_hydra_C"/>
</dbReference>
<proteinExistence type="inferred from homology"/>
<evidence type="ECO:0000313" key="3">
    <source>
        <dbReference type="EMBL" id="MBW8481365.1"/>
    </source>
</evidence>
<dbReference type="InterPro" id="IPR001753">
    <property type="entry name" value="Enoyl-CoA_hydra/iso"/>
</dbReference>
<reference evidence="3 4" key="1">
    <citation type="submission" date="2021-07" db="EMBL/GenBank/DDBJ databases">
        <title>Actinomadura sp. PM05-2 isolated from lichen.</title>
        <authorList>
            <person name="Somphong A."/>
            <person name="Phongsopitanun W."/>
            <person name="Tanasupawat S."/>
            <person name="Peongsungnone V."/>
        </authorList>
    </citation>
    <scope>NUCLEOTIDE SEQUENCE [LARGE SCALE GENOMIC DNA]</scope>
    <source>
        <strain evidence="3 4">PM05-2</strain>
    </source>
</reference>
<name>A0ABS7FN01_9ACTN</name>
<comment type="similarity">
    <text evidence="1 2">Belongs to the enoyl-CoA hydratase/isomerase family.</text>
</comment>
<accession>A0ABS7FN01</accession>
<evidence type="ECO:0000256" key="2">
    <source>
        <dbReference type="RuleBase" id="RU003707"/>
    </source>
</evidence>
<dbReference type="Pfam" id="PF00378">
    <property type="entry name" value="ECH_1"/>
    <property type="match status" value="1"/>
</dbReference>
<gene>
    <name evidence="3" type="ORF">K1Y72_03205</name>
</gene>
<dbReference type="PANTHER" id="PTHR43459">
    <property type="entry name" value="ENOYL-COA HYDRATASE"/>
    <property type="match status" value="1"/>
</dbReference>
<dbReference type="InterPro" id="IPR018376">
    <property type="entry name" value="Enoyl-CoA_hyd/isom_CS"/>
</dbReference>
<dbReference type="Gene3D" id="1.10.12.10">
    <property type="entry name" value="Lyase 2-enoyl-coa Hydratase, Chain A, domain 2"/>
    <property type="match status" value="1"/>
</dbReference>
<dbReference type="CDD" id="cd06558">
    <property type="entry name" value="crotonase-like"/>
    <property type="match status" value="1"/>
</dbReference>
<evidence type="ECO:0000256" key="1">
    <source>
        <dbReference type="ARBA" id="ARBA00005254"/>
    </source>
</evidence>